<dbReference type="InterPro" id="IPR028098">
    <property type="entry name" value="Glyco_trans_4-like_N"/>
</dbReference>
<evidence type="ECO:0000256" key="2">
    <source>
        <dbReference type="ARBA" id="ARBA00022679"/>
    </source>
</evidence>
<proteinExistence type="predicted"/>
<feature type="domain" description="Glycosyltransferase subfamily 4-like N-terminal" evidence="4">
    <location>
        <begin position="22"/>
        <end position="196"/>
    </location>
</feature>
<accession>A0ABV9CKK0</accession>
<evidence type="ECO:0000313" key="5">
    <source>
        <dbReference type="EMBL" id="MFC4533508.1"/>
    </source>
</evidence>
<dbReference type="Gene3D" id="3.40.50.2000">
    <property type="entry name" value="Glycogen Phosphorylase B"/>
    <property type="match status" value="2"/>
</dbReference>
<evidence type="ECO:0000259" key="4">
    <source>
        <dbReference type="Pfam" id="PF13439"/>
    </source>
</evidence>
<comment type="caution">
    <text evidence="5">The sequence shown here is derived from an EMBL/GenBank/DDBJ whole genome shotgun (WGS) entry which is preliminary data.</text>
</comment>
<dbReference type="SUPFAM" id="SSF53756">
    <property type="entry name" value="UDP-Glycosyltransferase/glycogen phosphorylase"/>
    <property type="match status" value="1"/>
</dbReference>
<gene>
    <name evidence="5" type="ORF">ACFO60_22285</name>
</gene>
<dbReference type="GO" id="GO:0016757">
    <property type="term" value="F:glycosyltransferase activity"/>
    <property type="evidence" value="ECO:0007669"/>
    <property type="project" value="UniProtKB-KW"/>
</dbReference>
<organism evidence="5 6">
    <name type="scientific">Sphaerisporangium dianthi</name>
    <dbReference type="NCBI Taxonomy" id="1436120"/>
    <lineage>
        <taxon>Bacteria</taxon>
        <taxon>Bacillati</taxon>
        <taxon>Actinomycetota</taxon>
        <taxon>Actinomycetes</taxon>
        <taxon>Streptosporangiales</taxon>
        <taxon>Streptosporangiaceae</taxon>
        <taxon>Sphaerisporangium</taxon>
    </lineage>
</organism>
<keyword evidence="1 5" id="KW-0328">Glycosyltransferase</keyword>
<evidence type="ECO:0000313" key="6">
    <source>
        <dbReference type="Proteomes" id="UP001596004"/>
    </source>
</evidence>
<dbReference type="Proteomes" id="UP001596004">
    <property type="component" value="Unassembled WGS sequence"/>
</dbReference>
<evidence type="ECO:0000256" key="1">
    <source>
        <dbReference type="ARBA" id="ARBA00022676"/>
    </source>
</evidence>
<name>A0ABV9CKK0_9ACTN</name>
<dbReference type="EMBL" id="JBHSFP010000016">
    <property type="protein sequence ID" value="MFC4533508.1"/>
    <property type="molecule type" value="Genomic_DNA"/>
</dbReference>
<reference evidence="6" key="1">
    <citation type="journal article" date="2019" name="Int. J. Syst. Evol. Microbiol.">
        <title>The Global Catalogue of Microorganisms (GCM) 10K type strain sequencing project: providing services to taxonomists for standard genome sequencing and annotation.</title>
        <authorList>
            <consortium name="The Broad Institute Genomics Platform"/>
            <consortium name="The Broad Institute Genome Sequencing Center for Infectious Disease"/>
            <person name="Wu L."/>
            <person name="Ma J."/>
        </authorList>
    </citation>
    <scope>NUCLEOTIDE SEQUENCE [LARGE SCALE GENOMIC DNA]</scope>
    <source>
        <strain evidence="6">CGMCC 4.7132</strain>
    </source>
</reference>
<dbReference type="EC" id="2.4.-.-" evidence="5"/>
<dbReference type="PANTHER" id="PTHR12526">
    <property type="entry name" value="GLYCOSYLTRANSFERASE"/>
    <property type="match status" value="1"/>
</dbReference>
<protein>
    <submittedName>
        <fullName evidence="5">Glycosyltransferase</fullName>
        <ecNumber evidence="5">2.4.-.-</ecNumber>
    </submittedName>
</protein>
<dbReference type="InterPro" id="IPR001296">
    <property type="entry name" value="Glyco_trans_1"/>
</dbReference>
<evidence type="ECO:0000259" key="3">
    <source>
        <dbReference type="Pfam" id="PF00534"/>
    </source>
</evidence>
<feature type="domain" description="Glycosyl transferase family 1" evidence="3">
    <location>
        <begin position="210"/>
        <end position="369"/>
    </location>
</feature>
<keyword evidence="6" id="KW-1185">Reference proteome</keyword>
<sequence>MKIAMVSEHASPLATLGGADSGGQNIHVAALARGLAALGHEIVVYTRRDAEGLPEQARPVPGVTVVHVPAGPPRPIQKDEILPFVPDFADWLRRHWMFQPPDLVHAHFWMSGLAALGATRGLAIPVVQTFHALGVVKQRHQGAEDTSPRERPDAERVIARRVDRIIATCGDEANELVRMNTPPRLLRVVPCGVDPAVFRPDGPAAPRPRGPRLLSVGRLVPRKGVGTLIDAMRLIPGAELIVAGGASADRLDDDPEVGRLRRAASEAGVAGRVRFVGTVSHDRIPALMRSADVAVCVPWYEPFGMVALEAMACGVPVVASAVGGQCETVADGRTGVLVPPRDPRALATAVNTLLRDPRLRAAYGRAGARRARTLYGWERVCAETLAVYEEVVAPQAGAAGERKAS</sequence>
<keyword evidence="2 5" id="KW-0808">Transferase</keyword>
<dbReference type="Pfam" id="PF13439">
    <property type="entry name" value="Glyco_transf_4"/>
    <property type="match status" value="1"/>
</dbReference>
<dbReference type="PANTHER" id="PTHR12526:SF635">
    <property type="entry name" value="GLYCOSYL TRANSFERASE GROUP 1"/>
    <property type="match status" value="1"/>
</dbReference>
<dbReference type="Pfam" id="PF00534">
    <property type="entry name" value="Glycos_transf_1"/>
    <property type="match status" value="1"/>
</dbReference>
<dbReference type="RefSeq" id="WP_380843043.1">
    <property type="nucleotide sequence ID" value="NZ_JBHSFP010000016.1"/>
</dbReference>